<evidence type="ECO:0000313" key="2">
    <source>
        <dbReference type="Proteomes" id="UP000316304"/>
    </source>
</evidence>
<evidence type="ECO:0000313" key="1">
    <source>
        <dbReference type="EMBL" id="TWU21516.1"/>
    </source>
</evidence>
<accession>A0A5C6CDS7</accession>
<organism evidence="1 2">
    <name type="scientific">Novipirellula galeiformis</name>
    <dbReference type="NCBI Taxonomy" id="2528004"/>
    <lineage>
        <taxon>Bacteria</taxon>
        <taxon>Pseudomonadati</taxon>
        <taxon>Planctomycetota</taxon>
        <taxon>Planctomycetia</taxon>
        <taxon>Pirellulales</taxon>
        <taxon>Pirellulaceae</taxon>
        <taxon>Novipirellula</taxon>
    </lineage>
</organism>
<reference evidence="1 2" key="1">
    <citation type="submission" date="2019-02" db="EMBL/GenBank/DDBJ databases">
        <title>Deep-cultivation of Planctomycetes and their phenomic and genomic characterization uncovers novel biology.</title>
        <authorList>
            <person name="Wiegand S."/>
            <person name="Jogler M."/>
            <person name="Boedeker C."/>
            <person name="Pinto D."/>
            <person name="Vollmers J."/>
            <person name="Rivas-Marin E."/>
            <person name="Kohn T."/>
            <person name="Peeters S.H."/>
            <person name="Heuer A."/>
            <person name="Rast P."/>
            <person name="Oberbeckmann S."/>
            <person name="Bunk B."/>
            <person name="Jeske O."/>
            <person name="Meyerdierks A."/>
            <person name="Storesund J.E."/>
            <person name="Kallscheuer N."/>
            <person name="Luecker S."/>
            <person name="Lage O.M."/>
            <person name="Pohl T."/>
            <person name="Merkel B.J."/>
            <person name="Hornburger P."/>
            <person name="Mueller R.-W."/>
            <person name="Bruemmer F."/>
            <person name="Labrenz M."/>
            <person name="Spormann A.M."/>
            <person name="Op Den Camp H."/>
            <person name="Overmann J."/>
            <person name="Amann R."/>
            <person name="Jetten M.S.M."/>
            <person name="Mascher T."/>
            <person name="Medema M.H."/>
            <person name="Devos D.P."/>
            <person name="Kaster A.-K."/>
            <person name="Ovreas L."/>
            <person name="Rohde M."/>
            <person name="Galperin M.Y."/>
            <person name="Jogler C."/>
        </authorList>
    </citation>
    <scope>NUCLEOTIDE SEQUENCE [LARGE SCALE GENOMIC DNA]</scope>
    <source>
        <strain evidence="1 2">Pla52o</strain>
    </source>
</reference>
<dbReference type="EMBL" id="SJPT01000006">
    <property type="protein sequence ID" value="TWU21516.1"/>
    <property type="molecule type" value="Genomic_DNA"/>
</dbReference>
<keyword evidence="2" id="KW-1185">Reference proteome</keyword>
<protein>
    <submittedName>
        <fullName evidence="1">Uncharacterized protein</fullName>
    </submittedName>
</protein>
<dbReference type="Proteomes" id="UP000316304">
    <property type="component" value="Unassembled WGS sequence"/>
</dbReference>
<name>A0A5C6CDS7_9BACT</name>
<gene>
    <name evidence="1" type="ORF">Pla52o_37030</name>
</gene>
<dbReference type="AlphaFoldDB" id="A0A5C6CDS7"/>
<sequence length="73" mass="7625">MLATATVRDHSSLTLIVRALDSFPDANDVNGHQASRVTAQGLWPSTVASSMDSIAMSGGAIAVPMPDLKSTRK</sequence>
<proteinExistence type="predicted"/>
<comment type="caution">
    <text evidence="1">The sequence shown here is derived from an EMBL/GenBank/DDBJ whole genome shotgun (WGS) entry which is preliminary data.</text>
</comment>